<accession>A0A1J8PZX3</accession>
<protein>
    <submittedName>
        <fullName evidence="1">Uncharacterized protein</fullName>
    </submittedName>
</protein>
<sequence>MNTAAYVITIMRHSEFPSLKVLGLNFVATLPVAEAEQLVHALSKCKASQTLEFMEINSRYRFEPSISIFPSTSTTTFCWKPCQAGRTSTLWR</sequence>
<comment type="caution">
    <text evidence="1">The sequence shown here is derived from an EMBL/GenBank/DDBJ whole genome shotgun (WGS) entry which is preliminary data.</text>
</comment>
<dbReference type="EMBL" id="LVVM01004235">
    <property type="protein sequence ID" value="OJA13275.1"/>
    <property type="molecule type" value="Genomic_DNA"/>
</dbReference>
<gene>
    <name evidence="1" type="ORF">AZE42_05021</name>
</gene>
<dbReference type="OrthoDB" id="3543113at2759"/>
<dbReference type="STRING" id="180088.A0A1J8PZX3"/>
<organism evidence="1 2">
    <name type="scientific">Rhizopogon vesiculosus</name>
    <dbReference type="NCBI Taxonomy" id="180088"/>
    <lineage>
        <taxon>Eukaryota</taxon>
        <taxon>Fungi</taxon>
        <taxon>Dikarya</taxon>
        <taxon>Basidiomycota</taxon>
        <taxon>Agaricomycotina</taxon>
        <taxon>Agaricomycetes</taxon>
        <taxon>Agaricomycetidae</taxon>
        <taxon>Boletales</taxon>
        <taxon>Suillineae</taxon>
        <taxon>Rhizopogonaceae</taxon>
        <taxon>Rhizopogon</taxon>
    </lineage>
</organism>
<reference evidence="1 2" key="1">
    <citation type="submission" date="2016-03" db="EMBL/GenBank/DDBJ databases">
        <title>Comparative genomics of the ectomycorrhizal sister species Rhizopogon vinicolor and Rhizopogon vesiculosus (Basidiomycota: Boletales) reveals a divergence of the mating type B locus.</title>
        <authorList>
            <person name="Mujic A.B."/>
            <person name="Kuo A."/>
            <person name="Tritt A."/>
            <person name="Lipzen A."/>
            <person name="Chen C."/>
            <person name="Johnson J."/>
            <person name="Sharma A."/>
            <person name="Barry K."/>
            <person name="Grigoriev I.V."/>
            <person name="Spatafora J.W."/>
        </authorList>
    </citation>
    <scope>NUCLEOTIDE SEQUENCE [LARGE SCALE GENOMIC DNA]</scope>
    <source>
        <strain evidence="1 2">AM-OR11-056</strain>
    </source>
</reference>
<keyword evidence="2" id="KW-1185">Reference proteome</keyword>
<evidence type="ECO:0000313" key="2">
    <source>
        <dbReference type="Proteomes" id="UP000183567"/>
    </source>
</evidence>
<evidence type="ECO:0000313" key="1">
    <source>
        <dbReference type="EMBL" id="OJA13275.1"/>
    </source>
</evidence>
<proteinExistence type="predicted"/>
<name>A0A1J8PZX3_9AGAM</name>
<dbReference type="AlphaFoldDB" id="A0A1J8PZX3"/>
<dbReference type="Proteomes" id="UP000183567">
    <property type="component" value="Unassembled WGS sequence"/>
</dbReference>